<evidence type="ECO:0000313" key="3">
    <source>
        <dbReference type="Proteomes" id="UP000694845"/>
    </source>
</evidence>
<dbReference type="PROSITE" id="PS00028">
    <property type="entry name" value="ZINC_FINGER_C2H2_1"/>
    <property type="match status" value="1"/>
</dbReference>
<dbReference type="Gene3D" id="1.25.40.10">
    <property type="entry name" value="Tetratricopeptide repeat domain"/>
    <property type="match status" value="1"/>
</dbReference>
<dbReference type="CDD" id="cd18808">
    <property type="entry name" value="SF1_C_Upf1"/>
    <property type="match status" value="2"/>
</dbReference>
<evidence type="ECO:0000259" key="2">
    <source>
        <dbReference type="PROSITE" id="PS00028"/>
    </source>
</evidence>
<dbReference type="KEGG" id="aplc:110989617"/>
<feature type="region of interest" description="Disordered" evidence="1">
    <location>
        <begin position="1451"/>
        <end position="1472"/>
    </location>
</feature>
<feature type="region of interest" description="Disordered" evidence="1">
    <location>
        <begin position="238"/>
        <end position="302"/>
    </location>
</feature>
<dbReference type="InterPro" id="IPR001900">
    <property type="entry name" value="RNase_II/R"/>
</dbReference>
<dbReference type="Pfam" id="PF13087">
    <property type="entry name" value="AAA_12"/>
    <property type="match status" value="2"/>
</dbReference>
<dbReference type="InterPro" id="IPR041679">
    <property type="entry name" value="DNA2/NAM7-like_C"/>
</dbReference>
<feature type="region of interest" description="Disordered" evidence="1">
    <location>
        <begin position="1545"/>
        <end position="1575"/>
    </location>
</feature>
<dbReference type="OrthoDB" id="2285229at2759"/>
<organism evidence="3 4">
    <name type="scientific">Acanthaster planci</name>
    <name type="common">Crown-of-thorns starfish</name>
    <dbReference type="NCBI Taxonomy" id="133434"/>
    <lineage>
        <taxon>Eukaryota</taxon>
        <taxon>Metazoa</taxon>
        <taxon>Echinodermata</taxon>
        <taxon>Eleutherozoa</taxon>
        <taxon>Asterozoa</taxon>
        <taxon>Asteroidea</taxon>
        <taxon>Valvatacea</taxon>
        <taxon>Valvatida</taxon>
        <taxon>Acanthasteridae</taxon>
        <taxon>Acanthaster</taxon>
    </lineage>
</organism>
<dbReference type="PROSITE" id="PS01175">
    <property type="entry name" value="RIBONUCLEASE_II"/>
    <property type="match status" value="1"/>
</dbReference>
<feature type="domain" description="C2H2-type" evidence="2">
    <location>
        <begin position="460"/>
        <end position="482"/>
    </location>
</feature>
<reference evidence="4" key="1">
    <citation type="submission" date="2025-08" db="UniProtKB">
        <authorList>
            <consortium name="RefSeq"/>
        </authorList>
    </citation>
    <scope>IDENTIFICATION</scope>
</reference>
<dbReference type="InterPro" id="IPR003593">
    <property type="entry name" value="AAA+_ATPase"/>
</dbReference>
<dbReference type="SUPFAM" id="SSF50249">
    <property type="entry name" value="Nucleic acid-binding proteins"/>
    <property type="match status" value="2"/>
</dbReference>
<keyword evidence="3" id="KW-1185">Reference proteome</keyword>
<dbReference type="InterPro" id="IPR039691">
    <property type="entry name" value="ZC3H7A/B"/>
</dbReference>
<feature type="compositionally biased region" description="Polar residues" evidence="1">
    <location>
        <begin position="281"/>
        <end position="292"/>
    </location>
</feature>
<dbReference type="InterPro" id="IPR056787">
    <property type="entry name" value="OB_HELZ2"/>
</dbReference>
<dbReference type="InterPro" id="IPR047187">
    <property type="entry name" value="SF1_C_Upf1"/>
</dbReference>
<dbReference type="GO" id="GO:0004540">
    <property type="term" value="F:RNA nuclease activity"/>
    <property type="evidence" value="ECO:0007669"/>
    <property type="project" value="InterPro"/>
</dbReference>
<dbReference type="OMA" id="FTPFWKD"/>
<dbReference type="InterPro" id="IPR012340">
    <property type="entry name" value="NA-bd_OB-fold"/>
</dbReference>
<feature type="compositionally biased region" description="Basic and acidic residues" evidence="1">
    <location>
        <begin position="1558"/>
        <end position="1575"/>
    </location>
</feature>
<dbReference type="SMART" id="SM00382">
    <property type="entry name" value="AAA"/>
    <property type="match status" value="2"/>
</dbReference>
<dbReference type="InterPro" id="IPR041677">
    <property type="entry name" value="DNA2/NAM7_AAA_11"/>
</dbReference>
<dbReference type="SUPFAM" id="SSF48452">
    <property type="entry name" value="TPR-like"/>
    <property type="match status" value="1"/>
</dbReference>
<dbReference type="PANTHER" id="PTHR14928">
    <property type="entry name" value="MICRO-RNA BINDING ZINC FINGER CCCH DOMAIN-CONTAINING PROTEIN 7"/>
    <property type="match status" value="1"/>
</dbReference>
<dbReference type="GO" id="GO:0035198">
    <property type="term" value="F:miRNA binding"/>
    <property type="evidence" value="ECO:0007669"/>
    <property type="project" value="InterPro"/>
</dbReference>
<dbReference type="RefSeq" id="XP_022109831.1">
    <property type="nucleotide sequence ID" value="XM_022254139.1"/>
</dbReference>
<gene>
    <name evidence="4" type="primary">LOC110989617</name>
</gene>
<proteinExistence type="predicted"/>
<feature type="region of interest" description="Disordered" evidence="1">
    <location>
        <begin position="1487"/>
        <end position="1518"/>
    </location>
</feature>
<dbReference type="GeneID" id="110989617"/>
<dbReference type="SMART" id="SM00955">
    <property type="entry name" value="RNB"/>
    <property type="match status" value="1"/>
</dbReference>
<protein>
    <submittedName>
        <fullName evidence="4">Helicase with zinc finger domain 2-like isoform X1</fullName>
    </submittedName>
</protein>
<dbReference type="GO" id="GO:0035196">
    <property type="term" value="P:miRNA processing"/>
    <property type="evidence" value="ECO:0007669"/>
    <property type="project" value="TreeGrafter"/>
</dbReference>
<feature type="region of interest" description="Disordered" evidence="1">
    <location>
        <begin position="200"/>
        <end position="225"/>
    </location>
</feature>
<dbReference type="Pfam" id="PF25049">
    <property type="entry name" value="OB_HELZ2"/>
    <property type="match status" value="1"/>
</dbReference>
<dbReference type="Pfam" id="PF13086">
    <property type="entry name" value="AAA_11"/>
    <property type="match status" value="2"/>
</dbReference>
<dbReference type="GO" id="GO:0004386">
    <property type="term" value="F:helicase activity"/>
    <property type="evidence" value="ECO:0007669"/>
    <property type="project" value="InterPro"/>
</dbReference>
<dbReference type="Gene3D" id="3.40.50.300">
    <property type="entry name" value="P-loop containing nucleotide triphosphate hydrolases"/>
    <property type="match status" value="4"/>
</dbReference>
<dbReference type="FunFam" id="3.40.50.300:FF:001313">
    <property type="entry name" value="Helicase with zinc finger domain 2"/>
    <property type="match status" value="1"/>
</dbReference>
<evidence type="ECO:0000256" key="1">
    <source>
        <dbReference type="SAM" id="MobiDB-lite"/>
    </source>
</evidence>
<evidence type="ECO:0000313" key="4">
    <source>
        <dbReference type="RefSeq" id="XP_022109831.1"/>
    </source>
</evidence>
<sequence length="3176" mass="362250">MDEEREERINGLRRSFFLLWQTPEESLPPPHTLRAFIRKLQQNVKVEAMDLIAEEAYENAFSLLTLGIDSSSVLCLDGYSLDTQNDIRLLVLRSQCANNLGYFQEALSDAEKALAMDPNSVPAKIELLKVKNNIAMKEDIPLERLLKADLLKGLPEMVREHPEVKDILRQLGLQNLKNETKQKSDSQTFNAAWIPSHNREIAMRNKSSHSFGKRRKIKQISDGAEPVFPITGSYSSSQWLKQGAKPKTAGDRKTPEPASRGSTKPTQKQTGRATERKGTKHSAQISNNQKTQGPEKTKGKVLSPCTASVNLASLPSFHRDIKYVCGVCYARGKVCEQRQGSQPQVCAGSSGSHSWQQCRMIVVYSRSRKRWCKVRRRHESLSPNAIPNLCIYGDACKRHDCWFPHFQEEADLWAYMGKHKLTKLGDVLMAGRAPSNVITKAPTTCKVKHAKPSPQPKHHCSYCDIYYLELSQLQQHITSETHRSRVNSDEDRKGQWKYRSPPWDVVNGQYQECLENKTERCMFTSALENNCTKAHSNEELQEWKERHKYRMMKMRKAKDKQLYAFMDDVLDRYNFSPSRGEDVITDRLLGVRVDCSEDFNQYLDVDKRDNDSPHTCTWSLTLDLKASENQKSLKRVCLLYDDNRPYFRLSKPPKEREAQVCPGNLIAEEDGRTYRIDVIFRSQILGSFSQWVLFDLGTEPYLVRKLQVVVGLGAPNETFDEINGKQRNTCEVWDDGNSEIVRFYEDSYQLSSTEVKLLADYVLPISFDIDNLGELSRDNYREYMHAMLYLEEKECNTKISKFASESTFECLDRILLETPTATVMKNAVGGSKFGKVDLKRALMDDSETSQIIERNVHKMMLKFGNSKKVYEAIILPEQDYFGKQNQDTLYVKLSPLCVEELDLQGGTTHRVEIQLHLNRLPLCYMHLAVDRLQNMDMVFPPIGNPHKIPPVDKQVQKHIDPHQERAVKFISRHKGKQGESTAAVGPVLVCGPFGTGKTHTLATAVKRTLEAHADSKILICTHSNSAADLYITEHLHKLVEAGEIKQMIRVYTKIRDIKTIAENVRKYTKITDDKVQTPTLREIKASSVVITTLTTSHTLDSTELYGHFTHILIDEAGQALETEVLQPLTLATANTCVVLAGDHLQICPKVFSRVARHAKFHVSLLERLFYQKVGRVLLSKNYRTCQKMLDFISRTFYYGNRTKQKLEASFNREPHPKFMHPLVFYAVKGEDEKIGMSYSNDFEVTQIVQVVQDLCYNWPENKWGKLETNSISVVASYKMQVTKIRELRKKSLGSITVETVQNVQGKQYQVLIISTVRTRRTLNKVDTTAFVSQLRPANRPEDTFDYGFLSDARLLNTACTRAQSLLVVVGDPSTLCSVGDCSKIWRSFLQECHGNNTLLPLGTTIEGIQQEMESAKQRLNPFAAAFEPAVAKTRQPPPKVQAPRANEISLSSGAVSKPPNNDPWLPGNDSSLPDGIMRELYRQISHDERRLKRSKDDSGVDPEKLDDAEVQKEVSTKWKRKPPKFRMVEQGDRIVLDIRYSERHQKQAEEAEEADSEEGLRNDKHDESERQIAYKNVEQRPDKFKRCVFHCENSGYTYAVPLDEGLSGKITITSKIRRGRALNLDQVIVEIFDNTDDSETLQSQTKYGQVICICKRAAGSTLTSKVVCKLDEYIDNQMVPIDRTLPKFFVLARDERKRGKGNTYRGSPDSCIVSIYRYSKELQEDSPFLKNVEVSRKDREHKLFVVEYVKWFAKAPYPMGLVTEELPQADTKEKGLRILKLIHGVKDDWKPEIMQEVENQFSDEWEIPQDEIQSRYDARHQFVFTIDPPESLDLDDALSVERDGENYKIGIHIADVSYFVSKDSTLDREARNRSTSFYPHPSVSKPINMLPSQLSNRLCSLLPQKDRLTISVFATLNKSGHMMADVEIVRSVIRSRKKLTYSAVEEIITSSNDEHNNNITIAEKILTLNKLAKERRRSRLGLGRFAFSHDAEEEVAQHPLAHSLVEEMMLLANQAVATFLVRVYPDCSPLRRQLAPSEENIETWFENHAQDLVNSLELQSRGFSKELQSENSNDVHILKEKWNDLLEAVGNQRKITTITDLITSDENHPQLAVARADLFVMLETADYISSGDHTESSKRNHFSLNMAAYTHFTSPIRRYFDLVVHRMLISAINDEKAQDTLHQSERPYTTDELASISHHCNIQQINSQTFERKTRALQCALRLKEAPQSFKVFVGGFSDSSLKLIFPYRRFLPSTCPLNILKPISKPQIEEGQTKMELQWKERIYELRRTTTPQPRLVSLLTLDTDQMTVKISADHWKEILGAVQTENTHVIHRAVTDADEEQELKEREKSRRQRQRGLVGNQNLLVEEVTCESLDANKPFPFVHFQRSFRRGDVVKVQLNASVQRGILSPCLQLVFLTPKLSLCAEHRGNSIESFAKVAEHRPSAKIDSTERYKAIWLPILRMISAHNAVVSDESCVIHDVNIDWHCTEGIDQSPKYNGMFKIKTNFCNDRGFEIHKGDYVCLCYRDLPLTPKAKSNLRMIDCTNTPSPTTPESGQTTFIAHALITALTDKKKNTEDWTVEVHVGVNQHSAPFPDVLFERHKKVRTCTIELIPKSNSDGRLESAVAHLHNAQEIVQGICTRQIPAVNNGDPVIRRLLEAGKAIKSFSIPGSPFPLPNESQQAALRKALQRQFTVIQGPPGTGKTVTGAHLTYFFVEVNKHLPDLGRGPPQVLYCGPSNKAVDVVADYMLRLSIPAIRVYNNMIEQQDFPIPGHSGRILKAGSSKETKMDPKLRFISLHHLIRQPSNNQSEHILAFEREFHNPGYKIAFDDLETYRRTIHKAEAEELQKFKVVLCTCNEAGSIRIQRNVNAIQCIVDEAGMCNEPETLIPLVGTIEETEDPQVARKKDVRREPRQVVLIGDHKQLRPIIQERTAIQLGMETSLLEKYGKEAIMLTIQYRMHQSICAFPSEMFYTGKLVTADSVKKRPQQLNRTWPGGQGNPLVFCHHVGIEEKQSVRTEEGGEQSRANPEEVDHVVRIALAMVKRLGVKQDRIVVLTQYRLQRTKIEDRLRAVHLEDIIVSTVITSQGKEWDYVILSTVRSLPRVEIDEKPSTAWKKRNLGFITDENQINVAITRPRLGLIILGNKFLLRVHPTWKKLLSHYEEKKALVEAKDFPK</sequence>
<dbReference type="InterPro" id="IPR027417">
    <property type="entry name" value="P-loop_NTPase"/>
</dbReference>
<dbReference type="InterPro" id="IPR011990">
    <property type="entry name" value="TPR-like_helical_dom_sf"/>
</dbReference>
<accession>A0A8B8A1U1</accession>
<dbReference type="InterPro" id="IPR013087">
    <property type="entry name" value="Znf_C2H2_type"/>
</dbReference>
<dbReference type="SUPFAM" id="SSF52540">
    <property type="entry name" value="P-loop containing nucleoside triphosphate hydrolases"/>
    <property type="match status" value="2"/>
</dbReference>
<dbReference type="InterPro" id="IPR022966">
    <property type="entry name" value="RNase_II/R_CS"/>
</dbReference>
<dbReference type="FunFam" id="3.40.50.300:FF:000419">
    <property type="entry name" value="Probable helicase with zinc finger domain"/>
    <property type="match status" value="1"/>
</dbReference>
<dbReference type="PANTHER" id="PTHR14928:SF14">
    <property type="entry name" value="ACETAZOLAMIDE CONFERRING RESISTANCE PROTEIN ZAM"/>
    <property type="match status" value="1"/>
</dbReference>
<dbReference type="Proteomes" id="UP000694845">
    <property type="component" value="Unplaced"/>
</dbReference>
<feature type="compositionally biased region" description="Polar residues" evidence="1">
    <location>
        <begin position="260"/>
        <end position="272"/>
    </location>
</feature>
<name>A0A8B8A1U1_ACAPL</name>
<dbReference type="Pfam" id="PF00773">
    <property type="entry name" value="RNB"/>
    <property type="match status" value="1"/>
</dbReference>
<feature type="compositionally biased region" description="Basic and acidic residues" evidence="1">
    <location>
        <begin position="1487"/>
        <end position="1516"/>
    </location>
</feature>